<comment type="function">
    <text evidence="5">Could be a nuclease involved in processing of the 5'-end of pre-16S rRNA.</text>
</comment>
<dbReference type="PANTHER" id="PTHR33317:SF4">
    <property type="entry name" value="POLYNUCLEOTIDYL TRANSFERASE, RIBONUCLEASE H-LIKE SUPERFAMILY PROTEIN"/>
    <property type="match status" value="1"/>
</dbReference>
<gene>
    <name evidence="7" type="ORF">HMPREF9629_00369</name>
</gene>
<dbReference type="InterPro" id="IPR005227">
    <property type="entry name" value="YqgF"/>
</dbReference>
<dbReference type="Gene3D" id="3.30.420.140">
    <property type="entry name" value="YqgF/RNase H-like domain"/>
    <property type="match status" value="1"/>
</dbReference>
<evidence type="ECO:0000313" key="8">
    <source>
        <dbReference type="Proteomes" id="UP000006437"/>
    </source>
</evidence>
<dbReference type="NCBIfam" id="TIGR00250">
    <property type="entry name" value="RNAse_H_YqgF"/>
    <property type="match status" value="1"/>
</dbReference>
<dbReference type="HAMAP" id="MF_00651">
    <property type="entry name" value="Nuclease_YqgF"/>
    <property type="match status" value="1"/>
</dbReference>
<dbReference type="PATRIC" id="fig|796937.3.peg.1592"/>
<dbReference type="InterPro" id="IPR012337">
    <property type="entry name" value="RNaseH-like_sf"/>
</dbReference>
<dbReference type="AlphaFoldDB" id="G9X1U6"/>
<evidence type="ECO:0000256" key="5">
    <source>
        <dbReference type="HAMAP-Rule" id="MF_00651"/>
    </source>
</evidence>
<comment type="caution">
    <text evidence="7">The sequence shown here is derived from an EMBL/GenBank/DDBJ whole genome shotgun (WGS) entry which is preliminary data.</text>
</comment>
<keyword evidence="2 5" id="KW-0690">Ribosome biogenesis</keyword>
<evidence type="ECO:0000256" key="1">
    <source>
        <dbReference type="ARBA" id="ARBA00022490"/>
    </source>
</evidence>
<dbReference type="InterPro" id="IPR037027">
    <property type="entry name" value="YqgF/RNaseH-like_dom_sf"/>
</dbReference>
<dbReference type="BioCyc" id="EBAC796937-HMP:GMGH-369-MONOMER"/>
<evidence type="ECO:0000259" key="6">
    <source>
        <dbReference type="SMART" id="SM00732"/>
    </source>
</evidence>
<dbReference type="GO" id="GO:0000967">
    <property type="term" value="P:rRNA 5'-end processing"/>
    <property type="evidence" value="ECO:0007669"/>
    <property type="project" value="UniProtKB-UniRule"/>
</dbReference>
<dbReference type="Proteomes" id="UP000006437">
    <property type="component" value="Unassembled WGS sequence"/>
</dbReference>
<keyword evidence="4 5" id="KW-0378">Hydrolase</keyword>
<dbReference type="HOGENOM" id="CLU_098240_2_0_9"/>
<proteinExistence type="inferred from homology"/>
<dbReference type="EMBL" id="AFZE01000045">
    <property type="protein sequence ID" value="EHL13069.1"/>
    <property type="molecule type" value="Genomic_DNA"/>
</dbReference>
<comment type="similarity">
    <text evidence="5">Belongs to the YqgF HJR family.</text>
</comment>
<evidence type="ECO:0000256" key="2">
    <source>
        <dbReference type="ARBA" id="ARBA00022517"/>
    </source>
</evidence>
<keyword evidence="1 5" id="KW-0963">Cytoplasm</keyword>
<accession>G9X1U6</accession>
<dbReference type="EC" id="3.1.-.-" evidence="5"/>
<dbReference type="Pfam" id="PF03652">
    <property type="entry name" value="RuvX"/>
    <property type="match status" value="1"/>
</dbReference>
<evidence type="ECO:0000256" key="3">
    <source>
        <dbReference type="ARBA" id="ARBA00022722"/>
    </source>
</evidence>
<sequence>MQKILALDVGKKKIGIAITDLLQITAQPHSTIRSKNLEEQIDKIIAIIDENSIKTVVVGLPKNMNDSEGDQASWTKNFVEKISAKKQDIEIVYIDERLTSKMALSSLKHMNMKKIKEKGLIDTVAAVNILETYLKRKENGII</sequence>
<dbReference type="GO" id="GO:0005829">
    <property type="term" value="C:cytosol"/>
    <property type="evidence" value="ECO:0007669"/>
    <property type="project" value="TreeGrafter"/>
</dbReference>
<dbReference type="CDD" id="cd16964">
    <property type="entry name" value="YqgF"/>
    <property type="match status" value="1"/>
</dbReference>
<dbReference type="SUPFAM" id="SSF53098">
    <property type="entry name" value="Ribonuclease H-like"/>
    <property type="match status" value="1"/>
</dbReference>
<dbReference type="PANTHER" id="PTHR33317">
    <property type="entry name" value="POLYNUCLEOTIDYL TRANSFERASE, RIBONUCLEASE H-LIKE SUPERFAMILY PROTEIN"/>
    <property type="match status" value="1"/>
</dbReference>
<dbReference type="RefSeq" id="WP_009524606.1">
    <property type="nucleotide sequence ID" value="NZ_JH414547.1"/>
</dbReference>
<keyword evidence="3 5" id="KW-0540">Nuclease</keyword>
<feature type="domain" description="YqgF/RNase H-like" evidence="6">
    <location>
        <begin position="2"/>
        <end position="103"/>
    </location>
</feature>
<evidence type="ECO:0000313" key="7">
    <source>
        <dbReference type="EMBL" id="EHL13069.1"/>
    </source>
</evidence>
<dbReference type="SMART" id="SM00732">
    <property type="entry name" value="YqgFc"/>
    <property type="match status" value="1"/>
</dbReference>
<dbReference type="GO" id="GO:0004518">
    <property type="term" value="F:nuclease activity"/>
    <property type="evidence" value="ECO:0007669"/>
    <property type="project" value="UniProtKB-KW"/>
</dbReference>
<protein>
    <recommendedName>
        <fullName evidence="5">Putative pre-16S rRNA nuclease</fullName>
        <ecNumber evidence="5">3.1.-.-</ecNumber>
    </recommendedName>
</protein>
<comment type="subcellular location">
    <subcellularLocation>
        <location evidence="5">Cytoplasm</location>
    </subcellularLocation>
</comment>
<dbReference type="InterPro" id="IPR006641">
    <property type="entry name" value="YqgF/RNaseH-like_dom"/>
</dbReference>
<organism evidence="7 8">
    <name type="scientific">Peptoanaerobacter stomatis</name>
    <dbReference type="NCBI Taxonomy" id="796937"/>
    <lineage>
        <taxon>Bacteria</taxon>
        <taxon>Bacillati</taxon>
        <taxon>Bacillota</taxon>
        <taxon>Clostridia</taxon>
        <taxon>Peptostreptococcales</taxon>
        <taxon>Filifactoraceae</taxon>
        <taxon>Peptoanaerobacter</taxon>
    </lineage>
</organism>
<reference evidence="7 8" key="1">
    <citation type="submission" date="2011-08" db="EMBL/GenBank/DDBJ databases">
        <title>The Genome Sequence of Eubacteriaceae bacterium ACC19a.</title>
        <authorList>
            <consortium name="The Broad Institute Genome Sequencing Platform"/>
            <person name="Earl A."/>
            <person name="Ward D."/>
            <person name="Feldgarden M."/>
            <person name="Gevers D."/>
            <person name="Sizova M."/>
            <person name="Hazen A."/>
            <person name="Epstein S."/>
            <person name="Young S.K."/>
            <person name="Zeng Q."/>
            <person name="Gargeya S."/>
            <person name="Fitzgerald M."/>
            <person name="Haas B."/>
            <person name="Abouelleil A."/>
            <person name="Alvarado L."/>
            <person name="Arachchi H.M."/>
            <person name="Berlin A."/>
            <person name="Brown A."/>
            <person name="Chapman S.B."/>
            <person name="Chen Z."/>
            <person name="Dunbar C."/>
            <person name="Freedman E."/>
            <person name="Gearin G."/>
            <person name="Gellesch M."/>
            <person name="Goldberg J."/>
            <person name="Griggs A."/>
            <person name="Gujja S."/>
            <person name="Heiman D."/>
            <person name="Howarth C."/>
            <person name="Larson L."/>
            <person name="Lui A."/>
            <person name="MacDonald P.J.P."/>
            <person name="Montmayeur A."/>
            <person name="Murphy C."/>
            <person name="Neiman D."/>
            <person name="Pearson M."/>
            <person name="Priest M."/>
            <person name="Roberts A."/>
            <person name="Saif S."/>
            <person name="Shea T."/>
            <person name="Shenoy N."/>
            <person name="Sisk P."/>
            <person name="Stolte C."/>
            <person name="Sykes S."/>
            <person name="Wortman J."/>
            <person name="Nusbaum C."/>
            <person name="Birren B."/>
        </authorList>
    </citation>
    <scope>NUCLEOTIDE SEQUENCE [LARGE SCALE GENOMIC DNA]</scope>
    <source>
        <strain evidence="7 8">ACC19a</strain>
    </source>
</reference>
<dbReference type="GO" id="GO:0016788">
    <property type="term" value="F:hydrolase activity, acting on ester bonds"/>
    <property type="evidence" value="ECO:0007669"/>
    <property type="project" value="UniProtKB-UniRule"/>
</dbReference>
<evidence type="ECO:0000256" key="4">
    <source>
        <dbReference type="ARBA" id="ARBA00022801"/>
    </source>
</evidence>
<name>G9X1U6_9FIRM</name>